<dbReference type="Gene3D" id="3.40.50.300">
    <property type="entry name" value="P-loop containing nucleotide triphosphate hydrolases"/>
    <property type="match status" value="1"/>
</dbReference>
<dbReference type="InterPro" id="IPR058031">
    <property type="entry name" value="AAA_lid_NorR"/>
</dbReference>
<keyword evidence="4 10" id="KW-0238">DNA-binding</keyword>
<dbReference type="OrthoDB" id="9810703at2"/>
<evidence type="ECO:0000259" key="8">
    <source>
        <dbReference type="PROSITE" id="PS50045"/>
    </source>
</evidence>
<dbReference type="PANTHER" id="PTHR32071">
    <property type="entry name" value="TRANSCRIPTIONAL REGULATORY PROTEIN"/>
    <property type="match status" value="1"/>
</dbReference>
<dbReference type="Pfam" id="PF00072">
    <property type="entry name" value="Response_reg"/>
    <property type="match status" value="1"/>
</dbReference>
<dbReference type="GO" id="GO:0006355">
    <property type="term" value="P:regulation of DNA-templated transcription"/>
    <property type="evidence" value="ECO:0007669"/>
    <property type="project" value="InterPro"/>
</dbReference>
<dbReference type="GO" id="GO:0005524">
    <property type="term" value="F:ATP binding"/>
    <property type="evidence" value="ECO:0007669"/>
    <property type="project" value="UniProtKB-KW"/>
</dbReference>
<dbReference type="Pfam" id="PF00158">
    <property type="entry name" value="Sigma54_activat"/>
    <property type="match status" value="1"/>
</dbReference>
<keyword evidence="7" id="KW-0175">Coiled coil</keyword>
<name>A0A419X4A6_9BACT</name>
<keyword evidence="6" id="KW-0597">Phosphoprotein</keyword>
<sequence length="454" mass="51332">MPIGNILIIDDHKRVRISLQMLLQDEFDTVNVLSNPKSLLSELQDNSYDIVLLDMNFSAGVNTGNEGLFWMNEILKYDPDLAVVLLTAYGDVELAVTAIKKGATDFVLKPWDNNKLSSTLKSALSLRQSKKKIQKLETDKQDLTRELNQNKSEMIGRSTVMMNLRKLLQKVAVTDANVLVLGEHGTGKELIAREIHQQSNRSNKPMVSVDMGAMSESLFESELFGHVKGAFTDAREDRQGRFELASGGTIFLDEIGNLSLAMQAKLLSVLQNREVTRVGDHQTRSIDIRLVCATNKNLQEMVAEGTFREDLLYRINTIQVDVPALRDRTSDIALLAEYFLMKYATKYDKRPLNYTDEALVKLQNYPWPGNVRELQHTVEKAVILSEGSRITKEDFLLKQNGTQASNVAPQSFVDMEKQMILAAMERHEGNLTHMARELGVTRPTLYHKIKKYDL</sequence>
<keyword evidence="1" id="KW-0547">Nucleotide-binding</keyword>
<evidence type="ECO:0000256" key="2">
    <source>
        <dbReference type="ARBA" id="ARBA00022840"/>
    </source>
</evidence>
<feature type="coiled-coil region" evidence="7">
    <location>
        <begin position="126"/>
        <end position="153"/>
    </location>
</feature>
<dbReference type="Pfam" id="PF25601">
    <property type="entry name" value="AAA_lid_14"/>
    <property type="match status" value="1"/>
</dbReference>
<dbReference type="InterPro" id="IPR002197">
    <property type="entry name" value="HTH_Fis"/>
</dbReference>
<dbReference type="InterPro" id="IPR009057">
    <property type="entry name" value="Homeodomain-like_sf"/>
</dbReference>
<dbReference type="PROSITE" id="PS00676">
    <property type="entry name" value="SIGMA54_INTERACT_2"/>
    <property type="match status" value="1"/>
</dbReference>
<evidence type="ECO:0000313" key="10">
    <source>
        <dbReference type="EMBL" id="RKE02574.1"/>
    </source>
</evidence>
<dbReference type="GO" id="GO:0043565">
    <property type="term" value="F:sequence-specific DNA binding"/>
    <property type="evidence" value="ECO:0007669"/>
    <property type="project" value="InterPro"/>
</dbReference>
<accession>A0A419X4A6</accession>
<feature type="domain" description="Sigma-54 factor interaction" evidence="8">
    <location>
        <begin position="154"/>
        <end position="383"/>
    </location>
</feature>
<evidence type="ECO:0000256" key="5">
    <source>
        <dbReference type="ARBA" id="ARBA00023163"/>
    </source>
</evidence>
<dbReference type="InterPro" id="IPR001789">
    <property type="entry name" value="Sig_transdc_resp-reg_receiver"/>
</dbReference>
<dbReference type="Proteomes" id="UP000284531">
    <property type="component" value="Unassembled WGS sequence"/>
</dbReference>
<keyword evidence="5" id="KW-0804">Transcription</keyword>
<protein>
    <submittedName>
        <fullName evidence="10">DNA-binding NtrC family response regulator</fullName>
    </submittedName>
</protein>
<proteinExistence type="predicted"/>
<evidence type="ECO:0000259" key="9">
    <source>
        <dbReference type="PROSITE" id="PS50110"/>
    </source>
</evidence>
<dbReference type="Gene3D" id="1.10.8.60">
    <property type="match status" value="1"/>
</dbReference>
<dbReference type="PROSITE" id="PS50110">
    <property type="entry name" value="RESPONSE_REGULATORY"/>
    <property type="match status" value="1"/>
</dbReference>
<keyword evidence="3" id="KW-0805">Transcription regulation</keyword>
<evidence type="ECO:0000256" key="1">
    <source>
        <dbReference type="ARBA" id="ARBA00022741"/>
    </source>
</evidence>
<dbReference type="InterPro" id="IPR002078">
    <property type="entry name" value="Sigma_54_int"/>
</dbReference>
<dbReference type="InterPro" id="IPR025943">
    <property type="entry name" value="Sigma_54_int_dom_ATP-bd_2"/>
</dbReference>
<dbReference type="SMART" id="SM00448">
    <property type="entry name" value="REC"/>
    <property type="match status" value="1"/>
</dbReference>
<organism evidence="10 11">
    <name type="scientific">Marinifilum flexuosum</name>
    <dbReference type="NCBI Taxonomy" id="1117708"/>
    <lineage>
        <taxon>Bacteria</taxon>
        <taxon>Pseudomonadati</taxon>
        <taxon>Bacteroidota</taxon>
        <taxon>Bacteroidia</taxon>
        <taxon>Marinilabiliales</taxon>
        <taxon>Marinifilaceae</taxon>
    </lineage>
</organism>
<dbReference type="PRINTS" id="PR01590">
    <property type="entry name" value="HTHFIS"/>
</dbReference>
<keyword evidence="11" id="KW-1185">Reference proteome</keyword>
<dbReference type="CDD" id="cd00009">
    <property type="entry name" value="AAA"/>
    <property type="match status" value="1"/>
</dbReference>
<dbReference type="EMBL" id="RAPQ01000009">
    <property type="protein sequence ID" value="RKE02574.1"/>
    <property type="molecule type" value="Genomic_DNA"/>
</dbReference>
<dbReference type="RefSeq" id="WP_120240432.1">
    <property type="nucleotide sequence ID" value="NZ_RAPQ01000009.1"/>
</dbReference>
<dbReference type="SUPFAM" id="SSF52172">
    <property type="entry name" value="CheY-like"/>
    <property type="match status" value="1"/>
</dbReference>
<dbReference type="AlphaFoldDB" id="A0A419X4A6"/>
<dbReference type="FunFam" id="3.40.50.300:FF:000006">
    <property type="entry name" value="DNA-binding transcriptional regulator NtrC"/>
    <property type="match status" value="1"/>
</dbReference>
<feature type="domain" description="Response regulatory" evidence="9">
    <location>
        <begin position="5"/>
        <end position="124"/>
    </location>
</feature>
<dbReference type="SMART" id="SM00382">
    <property type="entry name" value="AAA"/>
    <property type="match status" value="1"/>
</dbReference>
<keyword evidence="2" id="KW-0067">ATP-binding</keyword>
<dbReference type="InterPro" id="IPR003593">
    <property type="entry name" value="AAA+_ATPase"/>
</dbReference>
<dbReference type="InterPro" id="IPR025944">
    <property type="entry name" value="Sigma_54_int_dom_CS"/>
</dbReference>
<comment type="caution">
    <text evidence="10">The sequence shown here is derived from an EMBL/GenBank/DDBJ whole genome shotgun (WGS) entry which is preliminary data.</text>
</comment>
<evidence type="ECO:0000256" key="6">
    <source>
        <dbReference type="PROSITE-ProRule" id="PRU00169"/>
    </source>
</evidence>
<dbReference type="SUPFAM" id="SSF46689">
    <property type="entry name" value="Homeodomain-like"/>
    <property type="match status" value="1"/>
</dbReference>
<dbReference type="PANTHER" id="PTHR32071:SF113">
    <property type="entry name" value="ALGINATE BIOSYNTHESIS TRANSCRIPTIONAL REGULATORY PROTEIN ALGB"/>
    <property type="match status" value="1"/>
</dbReference>
<dbReference type="SUPFAM" id="SSF52540">
    <property type="entry name" value="P-loop containing nucleoside triphosphate hydrolases"/>
    <property type="match status" value="1"/>
</dbReference>
<dbReference type="InterPro" id="IPR011006">
    <property type="entry name" value="CheY-like_superfamily"/>
</dbReference>
<evidence type="ECO:0000313" key="11">
    <source>
        <dbReference type="Proteomes" id="UP000284531"/>
    </source>
</evidence>
<reference evidence="10 11" key="1">
    <citation type="submission" date="2018-09" db="EMBL/GenBank/DDBJ databases">
        <title>Genomic Encyclopedia of Archaeal and Bacterial Type Strains, Phase II (KMG-II): from individual species to whole genera.</title>
        <authorList>
            <person name="Goeker M."/>
        </authorList>
    </citation>
    <scope>NUCLEOTIDE SEQUENCE [LARGE SCALE GENOMIC DNA]</scope>
    <source>
        <strain evidence="10 11">DSM 21950</strain>
    </source>
</reference>
<evidence type="ECO:0000256" key="7">
    <source>
        <dbReference type="SAM" id="Coils"/>
    </source>
</evidence>
<dbReference type="Pfam" id="PF02954">
    <property type="entry name" value="HTH_8"/>
    <property type="match status" value="1"/>
</dbReference>
<dbReference type="GO" id="GO:0000160">
    <property type="term" value="P:phosphorelay signal transduction system"/>
    <property type="evidence" value="ECO:0007669"/>
    <property type="project" value="InterPro"/>
</dbReference>
<gene>
    <name evidence="10" type="ORF">BXY64_2669</name>
</gene>
<dbReference type="PROSITE" id="PS50045">
    <property type="entry name" value="SIGMA54_INTERACT_4"/>
    <property type="match status" value="1"/>
</dbReference>
<evidence type="ECO:0000256" key="3">
    <source>
        <dbReference type="ARBA" id="ARBA00023015"/>
    </source>
</evidence>
<dbReference type="Gene3D" id="3.40.50.2300">
    <property type="match status" value="1"/>
</dbReference>
<dbReference type="InterPro" id="IPR027417">
    <property type="entry name" value="P-loop_NTPase"/>
</dbReference>
<evidence type="ECO:0000256" key="4">
    <source>
        <dbReference type="ARBA" id="ARBA00023125"/>
    </source>
</evidence>
<feature type="modified residue" description="4-aspartylphosphate" evidence="6">
    <location>
        <position position="54"/>
    </location>
</feature>
<dbReference type="Gene3D" id="1.10.10.60">
    <property type="entry name" value="Homeodomain-like"/>
    <property type="match status" value="1"/>
</dbReference>
<dbReference type="PROSITE" id="PS00688">
    <property type="entry name" value="SIGMA54_INTERACT_3"/>
    <property type="match status" value="1"/>
</dbReference>